<comment type="caution">
    <text evidence="2">The sequence shown here is derived from an EMBL/GenBank/DDBJ whole genome shotgun (WGS) entry which is preliminary data.</text>
</comment>
<name>A0A2A2WLZ3_9ACTN</name>
<gene>
    <name evidence="2" type="ORF">CEY15_15070</name>
</gene>
<proteinExistence type="predicted"/>
<keyword evidence="1" id="KW-0472">Membrane</keyword>
<dbReference type="EMBL" id="NTGA01000028">
    <property type="protein sequence ID" value="PAY22185.1"/>
    <property type="molecule type" value="Genomic_DNA"/>
</dbReference>
<sequence>MSGDEAPRRGVAVSLALGLVCAVAAWRTSERAISSGRCAGLAGALVLVGVLLLAIEDEL</sequence>
<dbReference type="Proteomes" id="UP000218810">
    <property type="component" value="Unassembled WGS sequence"/>
</dbReference>
<evidence type="ECO:0000256" key="1">
    <source>
        <dbReference type="SAM" id="Phobius"/>
    </source>
</evidence>
<keyword evidence="1" id="KW-0812">Transmembrane</keyword>
<protein>
    <submittedName>
        <fullName evidence="2">Uncharacterized protein</fullName>
    </submittedName>
</protein>
<keyword evidence="1" id="KW-1133">Transmembrane helix</keyword>
<dbReference type="AlphaFoldDB" id="A0A2A2WLZ3"/>
<keyword evidence="3" id="KW-1185">Reference proteome</keyword>
<feature type="transmembrane region" description="Helical" evidence="1">
    <location>
        <begin position="38"/>
        <end position="55"/>
    </location>
</feature>
<organism evidence="2 3">
    <name type="scientific">Dietzia natronolimnaea</name>
    <dbReference type="NCBI Taxonomy" id="161920"/>
    <lineage>
        <taxon>Bacteria</taxon>
        <taxon>Bacillati</taxon>
        <taxon>Actinomycetota</taxon>
        <taxon>Actinomycetes</taxon>
        <taxon>Mycobacteriales</taxon>
        <taxon>Dietziaceae</taxon>
        <taxon>Dietzia</taxon>
    </lineage>
</organism>
<evidence type="ECO:0000313" key="3">
    <source>
        <dbReference type="Proteomes" id="UP000218810"/>
    </source>
</evidence>
<accession>A0A2A2WLZ3</accession>
<evidence type="ECO:0000313" key="2">
    <source>
        <dbReference type="EMBL" id="PAY22185.1"/>
    </source>
</evidence>
<reference evidence="3" key="1">
    <citation type="submission" date="2017-09" db="EMBL/GenBank/DDBJ databases">
        <authorList>
            <person name="Zhang Y."/>
            <person name="Huang X."/>
            <person name="Liu J."/>
            <person name="Lu L."/>
            <person name="Peng K."/>
        </authorList>
    </citation>
    <scope>NUCLEOTIDE SEQUENCE [LARGE SCALE GENOMIC DNA]</scope>
    <source>
        <strain evidence="3">S-XJ-1</strain>
    </source>
</reference>
<feature type="transmembrane region" description="Helical" evidence="1">
    <location>
        <begin position="6"/>
        <end position="26"/>
    </location>
</feature>